<feature type="domain" description="BTB" evidence="2">
    <location>
        <begin position="26"/>
        <end position="132"/>
    </location>
</feature>
<dbReference type="Proteomes" id="UP000054477">
    <property type="component" value="Unassembled WGS sequence"/>
</dbReference>
<accession>A0A0C9Y6D3</accession>
<dbReference type="SUPFAM" id="SSF54695">
    <property type="entry name" value="POZ domain"/>
    <property type="match status" value="1"/>
</dbReference>
<dbReference type="Gene3D" id="3.30.710.10">
    <property type="entry name" value="Potassium Channel Kv1.1, Chain A"/>
    <property type="match status" value="1"/>
</dbReference>
<dbReference type="OrthoDB" id="3193844at2759"/>
<evidence type="ECO:0000313" key="3">
    <source>
        <dbReference type="EMBL" id="KIK05792.1"/>
    </source>
</evidence>
<protein>
    <recommendedName>
        <fullName evidence="2">BTB domain-containing protein</fullName>
    </recommendedName>
</protein>
<feature type="region of interest" description="Disordered" evidence="1">
    <location>
        <begin position="238"/>
        <end position="261"/>
    </location>
</feature>
<evidence type="ECO:0000256" key="1">
    <source>
        <dbReference type="SAM" id="MobiDB-lite"/>
    </source>
</evidence>
<sequence>MASDSEPALTIPVPERAQRHDLYYLETVVFRVENTLFRVPRRGFELESVLFASMFSLPAGKHNPEGQDDDSPIVLQGVKVRDFQRLLETMYPMGPNPPNLTHEDLVAVLHLSTMWELVKIRKAVIEIMEKKPMGTVEKILLAKKERISAWLRNGYIALVEANLLTIERVKLLDWETIAKLFAVQNQMPGGWRKRFDGHCTRCGCRYLANVAGKQLTPTECLVEEVFEQELRLIQEEEEEKWSDHLVEGDGDADMESESDSE</sequence>
<feature type="compositionally biased region" description="Acidic residues" evidence="1">
    <location>
        <begin position="248"/>
        <end position="261"/>
    </location>
</feature>
<reference evidence="4" key="2">
    <citation type="submission" date="2015-01" db="EMBL/GenBank/DDBJ databases">
        <title>Evolutionary Origins and Diversification of the Mycorrhizal Mutualists.</title>
        <authorList>
            <consortium name="DOE Joint Genome Institute"/>
            <consortium name="Mycorrhizal Genomics Consortium"/>
            <person name="Kohler A."/>
            <person name="Kuo A."/>
            <person name="Nagy L.G."/>
            <person name="Floudas D."/>
            <person name="Copeland A."/>
            <person name="Barry K.W."/>
            <person name="Cichocki N."/>
            <person name="Veneault-Fourrey C."/>
            <person name="LaButti K."/>
            <person name="Lindquist E.A."/>
            <person name="Lipzen A."/>
            <person name="Lundell T."/>
            <person name="Morin E."/>
            <person name="Murat C."/>
            <person name="Riley R."/>
            <person name="Ohm R."/>
            <person name="Sun H."/>
            <person name="Tunlid A."/>
            <person name="Henrissat B."/>
            <person name="Grigoriev I.V."/>
            <person name="Hibbett D.S."/>
            <person name="Martin F."/>
        </authorList>
    </citation>
    <scope>NUCLEOTIDE SEQUENCE [LARGE SCALE GENOMIC DNA]</scope>
    <source>
        <strain evidence="4">LaAM-08-1</strain>
    </source>
</reference>
<dbReference type="SMART" id="SM00225">
    <property type="entry name" value="BTB"/>
    <property type="match status" value="1"/>
</dbReference>
<organism evidence="3 4">
    <name type="scientific">Laccaria amethystina LaAM-08-1</name>
    <dbReference type="NCBI Taxonomy" id="1095629"/>
    <lineage>
        <taxon>Eukaryota</taxon>
        <taxon>Fungi</taxon>
        <taxon>Dikarya</taxon>
        <taxon>Basidiomycota</taxon>
        <taxon>Agaricomycotina</taxon>
        <taxon>Agaricomycetes</taxon>
        <taxon>Agaricomycetidae</taxon>
        <taxon>Agaricales</taxon>
        <taxon>Agaricineae</taxon>
        <taxon>Hydnangiaceae</taxon>
        <taxon>Laccaria</taxon>
    </lineage>
</organism>
<gene>
    <name evidence="3" type="ORF">K443DRAFT_3576</name>
</gene>
<reference evidence="3 4" key="1">
    <citation type="submission" date="2014-04" db="EMBL/GenBank/DDBJ databases">
        <authorList>
            <consortium name="DOE Joint Genome Institute"/>
            <person name="Kuo A."/>
            <person name="Kohler A."/>
            <person name="Nagy L.G."/>
            <person name="Floudas D."/>
            <person name="Copeland A."/>
            <person name="Barry K.W."/>
            <person name="Cichocki N."/>
            <person name="Veneault-Fourrey C."/>
            <person name="LaButti K."/>
            <person name="Lindquist E.A."/>
            <person name="Lipzen A."/>
            <person name="Lundell T."/>
            <person name="Morin E."/>
            <person name="Murat C."/>
            <person name="Sun H."/>
            <person name="Tunlid A."/>
            <person name="Henrissat B."/>
            <person name="Grigoriev I.V."/>
            <person name="Hibbett D.S."/>
            <person name="Martin F."/>
            <person name="Nordberg H.P."/>
            <person name="Cantor M.N."/>
            <person name="Hua S.X."/>
        </authorList>
    </citation>
    <scope>NUCLEOTIDE SEQUENCE [LARGE SCALE GENOMIC DNA]</scope>
    <source>
        <strain evidence="3 4">LaAM-08-1</strain>
    </source>
</reference>
<dbReference type="STRING" id="1095629.A0A0C9Y6D3"/>
<dbReference type="InterPro" id="IPR000210">
    <property type="entry name" value="BTB/POZ_dom"/>
</dbReference>
<dbReference type="AlphaFoldDB" id="A0A0C9Y6D3"/>
<dbReference type="EMBL" id="KN838557">
    <property type="protein sequence ID" value="KIK05792.1"/>
    <property type="molecule type" value="Genomic_DNA"/>
</dbReference>
<evidence type="ECO:0000259" key="2">
    <source>
        <dbReference type="SMART" id="SM00225"/>
    </source>
</evidence>
<evidence type="ECO:0000313" key="4">
    <source>
        <dbReference type="Proteomes" id="UP000054477"/>
    </source>
</evidence>
<dbReference type="Pfam" id="PF00651">
    <property type="entry name" value="BTB"/>
    <property type="match status" value="1"/>
</dbReference>
<dbReference type="InterPro" id="IPR011333">
    <property type="entry name" value="SKP1/BTB/POZ_sf"/>
</dbReference>
<keyword evidence="4" id="KW-1185">Reference proteome</keyword>
<dbReference type="HOGENOM" id="CLU_047592_2_1_1"/>
<proteinExistence type="predicted"/>
<name>A0A0C9Y6D3_9AGAR</name>